<dbReference type="AlphaFoldDB" id="A0A816MGH9"/>
<dbReference type="EMBL" id="HG994371">
    <property type="protein sequence ID" value="CAF1997644.1"/>
    <property type="molecule type" value="Genomic_DNA"/>
</dbReference>
<protein>
    <submittedName>
        <fullName evidence="1">(rape) hypothetical protein</fullName>
    </submittedName>
</protein>
<sequence length="103" mass="11763">MCAFLRCLEIRREHGVCSDRPPDRPPLAVSIAGSFSLSSPVTMLPSCDRQKKIYYHFNVWPKKSKCCHKLTFFSASQLYELVKGNRQRVKQAQGITANFRPST</sequence>
<evidence type="ECO:0000313" key="1">
    <source>
        <dbReference type="EMBL" id="CAF1997644.1"/>
    </source>
</evidence>
<gene>
    <name evidence="1" type="ORF">DARMORV10_C07P31920.1</name>
</gene>
<accession>A0A816MGH9</accession>
<organism evidence="1">
    <name type="scientific">Brassica napus</name>
    <name type="common">Rape</name>
    <dbReference type="NCBI Taxonomy" id="3708"/>
    <lineage>
        <taxon>Eukaryota</taxon>
        <taxon>Viridiplantae</taxon>
        <taxon>Streptophyta</taxon>
        <taxon>Embryophyta</taxon>
        <taxon>Tracheophyta</taxon>
        <taxon>Spermatophyta</taxon>
        <taxon>Magnoliopsida</taxon>
        <taxon>eudicotyledons</taxon>
        <taxon>Gunneridae</taxon>
        <taxon>Pentapetalae</taxon>
        <taxon>rosids</taxon>
        <taxon>malvids</taxon>
        <taxon>Brassicales</taxon>
        <taxon>Brassicaceae</taxon>
        <taxon>Brassiceae</taxon>
        <taxon>Brassica</taxon>
    </lineage>
</organism>
<name>A0A816MGH9_BRANA</name>
<proteinExistence type="predicted"/>
<reference evidence="1" key="1">
    <citation type="submission" date="2021-01" db="EMBL/GenBank/DDBJ databases">
        <authorList>
            <consortium name="Genoscope - CEA"/>
            <person name="William W."/>
        </authorList>
    </citation>
    <scope>NUCLEOTIDE SEQUENCE</scope>
</reference>
<dbReference type="Proteomes" id="UP001295469">
    <property type="component" value="Chromosome C07"/>
</dbReference>